<dbReference type="CDD" id="cd00860">
    <property type="entry name" value="ThrRS_anticodon"/>
    <property type="match status" value="1"/>
</dbReference>
<dbReference type="OrthoDB" id="5423599at2759"/>
<dbReference type="GeneID" id="54552411"/>
<evidence type="ECO:0000256" key="11">
    <source>
        <dbReference type="ARBA" id="ARBA00049515"/>
    </source>
</evidence>
<dbReference type="PANTHER" id="PTHR11451">
    <property type="entry name" value="THREONINE-TRNA LIGASE"/>
    <property type="match status" value="1"/>
</dbReference>
<name>A0A6A6J7U4_WESOR</name>
<dbReference type="Gene3D" id="3.40.50.800">
    <property type="entry name" value="Anticodon-binding domain"/>
    <property type="match status" value="1"/>
</dbReference>
<keyword evidence="5" id="KW-0436">Ligase</keyword>
<dbReference type="RefSeq" id="XP_033650004.1">
    <property type="nucleotide sequence ID" value="XM_033799236.1"/>
</dbReference>
<keyword evidence="7" id="KW-0067">ATP-binding</keyword>
<dbReference type="InterPro" id="IPR004095">
    <property type="entry name" value="TGS"/>
</dbReference>
<protein>
    <recommendedName>
        <fullName evidence="3">threonine--tRNA ligase</fullName>
        <ecNumber evidence="3">6.1.1.3</ecNumber>
    </recommendedName>
    <alternativeName>
        <fullName evidence="10">Threonyl-tRNA synthetase</fullName>
    </alternativeName>
</protein>
<proteinExistence type="inferred from homology"/>
<comment type="catalytic activity">
    <reaction evidence="11">
        <text>tRNA(Thr) + L-threonine + ATP = L-threonyl-tRNA(Thr) + AMP + diphosphate + H(+)</text>
        <dbReference type="Rhea" id="RHEA:24624"/>
        <dbReference type="Rhea" id="RHEA-COMP:9670"/>
        <dbReference type="Rhea" id="RHEA-COMP:9704"/>
        <dbReference type="ChEBI" id="CHEBI:15378"/>
        <dbReference type="ChEBI" id="CHEBI:30616"/>
        <dbReference type="ChEBI" id="CHEBI:33019"/>
        <dbReference type="ChEBI" id="CHEBI:57926"/>
        <dbReference type="ChEBI" id="CHEBI:78442"/>
        <dbReference type="ChEBI" id="CHEBI:78534"/>
        <dbReference type="ChEBI" id="CHEBI:456215"/>
        <dbReference type="EC" id="6.1.1.3"/>
    </reaction>
</comment>
<dbReference type="InterPro" id="IPR012675">
    <property type="entry name" value="Beta-grasp_dom_sf"/>
</dbReference>
<dbReference type="PROSITE" id="PS50862">
    <property type="entry name" value="AA_TRNA_LIGASE_II"/>
    <property type="match status" value="1"/>
</dbReference>
<dbReference type="EMBL" id="ML986521">
    <property type="protein sequence ID" value="KAF2272465.1"/>
    <property type="molecule type" value="Genomic_DNA"/>
</dbReference>
<feature type="compositionally biased region" description="Basic and acidic residues" evidence="12">
    <location>
        <begin position="1"/>
        <end position="10"/>
    </location>
</feature>
<dbReference type="InterPro" id="IPR012947">
    <property type="entry name" value="tRNA_SAD"/>
</dbReference>
<dbReference type="InterPro" id="IPR033728">
    <property type="entry name" value="ThrRS_core"/>
</dbReference>
<dbReference type="GO" id="GO:0005739">
    <property type="term" value="C:mitochondrion"/>
    <property type="evidence" value="ECO:0007669"/>
    <property type="project" value="TreeGrafter"/>
</dbReference>
<dbReference type="Pfam" id="PF03129">
    <property type="entry name" value="HGTP_anticodon"/>
    <property type="match status" value="1"/>
</dbReference>
<dbReference type="InterPro" id="IPR012676">
    <property type="entry name" value="TGS-like"/>
</dbReference>
<dbReference type="SUPFAM" id="SSF81271">
    <property type="entry name" value="TGS-like"/>
    <property type="match status" value="1"/>
</dbReference>
<dbReference type="InterPro" id="IPR018163">
    <property type="entry name" value="Thr/Ala-tRNA-synth_IIc_edit"/>
</dbReference>
<dbReference type="AlphaFoldDB" id="A0A6A6J7U4"/>
<evidence type="ECO:0000256" key="3">
    <source>
        <dbReference type="ARBA" id="ARBA00013163"/>
    </source>
</evidence>
<evidence type="ECO:0000256" key="4">
    <source>
        <dbReference type="ARBA" id="ARBA00022490"/>
    </source>
</evidence>
<feature type="region of interest" description="Disordered" evidence="12">
    <location>
        <begin position="1"/>
        <end position="51"/>
    </location>
</feature>
<feature type="domain" description="TGS" evidence="14">
    <location>
        <begin position="78"/>
        <end position="145"/>
    </location>
</feature>
<dbReference type="InterPro" id="IPR036621">
    <property type="entry name" value="Anticodon-bd_dom_sf"/>
</dbReference>
<organism evidence="15 16">
    <name type="scientific">Westerdykella ornata</name>
    <dbReference type="NCBI Taxonomy" id="318751"/>
    <lineage>
        <taxon>Eukaryota</taxon>
        <taxon>Fungi</taxon>
        <taxon>Dikarya</taxon>
        <taxon>Ascomycota</taxon>
        <taxon>Pezizomycotina</taxon>
        <taxon>Dothideomycetes</taxon>
        <taxon>Pleosporomycetidae</taxon>
        <taxon>Pleosporales</taxon>
        <taxon>Sporormiaceae</taxon>
        <taxon>Westerdykella</taxon>
    </lineage>
</organism>
<evidence type="ECO:0000256" key="6">
    <source>
        <dbReference type="ARBA" id="ARBA00022741"/>
    </source>
</evidence>
<evidence type="ECO:0000256" key="10">
    <source>
        <dbReference type="ARBA" id="ARBA00031900"/>
    </source>
</evidence>
<dbReference type="FunFam" id="3.30.980.10:FF:000005">
    <property type="entry name" value="Threonyl-tRNA synthetase, mitochondrial"/>
    <property type="match status" value="1"/>
</dbReference>
<evidence type="ECO:0000313" key="16">
    <source>
        <dbReference type="Proteomes" id="UP000800097"/>
    </source>
</evidence>
<evidence type="ECO:0000256" key="9">
    <source>
        <dbReference type="ARBA" id="ARBA00023146"/>
    </source>
</evidence>
<dbReference type="Pfam" id="PF02824">
    <property type="entry name" value="TGS"/>
    <property type="match status" value="1"/>
</dbReference>
<dbReference type="CDD" id="cd01667">
    <property type="entry name" value="TGS_ThrRS"/>
    <property type="match status" value="1"/>
</dbReference>
<dbReference type="NCBIfam" id="TIGR00418">
    <property type="entry name" value="thrS"/>
    <property type="match status" value="1"/>
</dbReference>
<evidence type="ECO:0000256" key="12">
    <source>
        <dbReference type="SAM" id="MobiDB-lite"/>
    </source>
</evidence>
<gene>
    <name evidence="15" type="ORF">EI97DRAFT_436956</name>
</gene>
<sequence>MADVVKETVEGVKNLAIGKDSKEKKEQKPKKEKKKKDEGGDGRPLELSPPPAYIDHRIQIFEKLKAKYDDEIAQKPREDITITLPDGKTFPGKSWETSPADVARSISKSLFERTVIARLDKGTERETLWDLERPLERSVQLEFLDFEDPEGKKVFWHSSAHILGEAAERRFGCDLCIGPPIEDGFYYEMALPEKAAVESTDYKPLETIVSSIVKEKQVFQRLELSKDDLLEMFKSNPYKQHIIKDKIPDGTFTTVYRNGPLIDLCRGPHVPHTGRIKQFKVMKNSASYFLGDANNDSLQRIYGVSFPDKDSMQAHLKYLEEAAKRDHRKIGREQELFFFHEYSPGSCFFLPHGMIIYNTLMAFLREEYWKRGYQEVGSPNMYNSELWKISGHWQHYHEDMFTFDVEKEKWALKPMNCPGHCLIFRHRERSYRELPIRMADFGILHRNEASGALTGLTRVRRFQQDDTHIFCTEDQITDEISGLFDFLREVYGKFGFTFKLKLSTRPEGFLGRLETWDKAEAKLTEALDQFTAEGGGKWELNPGDGAFYGPKIDITISDALKREFQCATIQLDFQLPIRFRLEYMTSEKPKAADAADAAAAAQPHEDPRHPVKGEEAAAHPEHVPEPQPGYARPVMIHRAIYGSFERFIAILTEHFAGRWPFWISPRQVMVIPVMPSANGYVKEVQKELRAKGLHADIDISGNTMQKKIRTAQLQLYNFILVVGAEEQQTRTVNIRNRDDQATQQRGEVVPLDEVIEKLSKLRDERRLENKI</sequence>
<evidence type="ECO:0000256" key="2">
    <source>
        <dbReference type="ARBA" id="ARBA00008226"/>
    </source>
</evidence>
<evidence type="ECO:0000256" key="5">
    <source>
        <dbReference type="ARBA" id="ARBA00022598"/>
    </source>
</evidence>
<evidence type="ECO:0000256" key="8">
    <source>
        <dbReference type="ARBA" id="ARBA00022917"/>
    </source>
</evidence>
<dbReference type="FunFam" id="3.40.50.800:FF:000003">
    <property type="entry name" value="Threonine--tRNA ligase 2, cytoplasmic"/>
    <property type="match status" value="1"/>
</dbReference>
<reference evidence="15" key="1">
    <citation type="journal article" date="2020" name="Stud. Mycol.">
        <title>101 Dothideomycetes genomes: a test case for predicting lifestyles and emergence of pathogens.</title>
        <authorList>
            <person name="Haridas S."/>
            <person name="Albert R."/>
            <person name="Binder M."/>
            <person name="Bloem J."/>
            <person name="Labutti K."/>
            <person name="Salamov A."/>
            <person name="Andreopoulos B."/>
            <person name="Baker S."/>
            <person name="Barry K."/>
            <person name="Bills G."/>
            <person name="Bluhm B."/>
            <person name="Cannon C."/>
            <person name="Castanera R."/>
            <person name="Culley D."/>
            <person name="Daum C."/>
            <person name="Ezra D."/>
            <person name="Gonzalez J."/>
            <person name="Henrissat B."/>
            <person name="Kuo A."/>
            <person name="Liang C."/>
            <person name="Lipzen A."/>
            <person name="Lutzoni F."/>
            <person name="Magnuson J."/>
            <person name="Mondo S."/>
            <person name="Nolan M."/>
            <person name="Ohm R."/>
            <person name="Pangilinan J."/>
            <person name="Park H.-J."/>
            <person name="Ramirez L."/>
            <person name="Alfaro M."/>
            <person name="Sun H."/>
            <person name="Tritt A."/>
            <person name="Yoshinaga Y."/>
            <person name="Zwiers L.-H."/>
            <person name="Turgeon B."/>
            <person name="Goodwin S."/>
            <person name="Spatafora J."/>
            <person name="Crous P."/>
            <person name="Grigoriev I."/>
        </authorList>
    </citation>
    <scope>NUCLEOTIDE SEQUENCE</scope>
    <source>
        <strain evidence="15">CBS 379.55</strain>
    </source>
</reference>
<feature type="domain" description="Aminoacyl-transfer RNA synthetases class-II family profile" evidence="13">
    <location>
        <begin position="351"/>
        <end position="660"/>
    </location>
</feature>
<dbReference type="SMART" id="SM00863">
    <property type="entry name" value="tRNA_SAD"/>
    <property type="match status" value="1"/>
</dbReference>
<dbReference type="GO" id="GO:0005524">
    <property type="term" value="F:ATP binding"/>
    <property type="evidence" value="ECO:0007669"/>
    <property type="project" value="UniProtKB-KW"/>
</dbReference>
<keyword evidence="6" id="KW-0547">Nucleotide-binding</keyword>
<evidence type="ECO:0000256" key="1">
    <source>
        <dbReference type="ARBA" id="ARBA00004496"/>
    </source>
</evidence>
<dbReference type="GO" id="GO:0006435">
    <property type="term" value="P:threonyl-tRNA aminoacylation"/>
    <property type="evidence" value="ECO:0007669"/>
    <property type="project" value="InterPro"/>
</dbReference>
<dbReference type="InterPro" id="IPR045864">
    <property type="entry name" value="aa-tRNA-synth_II/BPL/LPL"/>
</dbReference>
<dbReference type="SUPFAM" id="SSF55681">
    <property type="entry name" value="Class II aaRS and biotin synthetases"/>
    <property type="match status" value="1"/>
</dbReference>
<keyword evidence="4" id="KW-0963">Cytoplasm</keyword>
<dbReference type="Gene3D" id="3.30.930.10">
    <property type="entry name" value="Bira Bifunctional Protein, Domain 2"/>
    <property type="match status" value="1"/>
</dbReference>
<dbReference type="Gene3D" id="3.10.20.30">
    <property type="match status" value="1"/>
</dbReference>
<dbReference type="InterPro" id="IPR004154">
    <property type="entry name" value="Anticodon-bd"/>
</dbReference>
<keyword evidence="16" id="KW-1185">Reference proteome</keyword>
<feature type="region of interest" description="Disordered" evidence="12">
    <location>
        <begin position="592"/>
        <end position="629"/>
    </location>
</feature>
<dbReference type="CDD" id="cd00771">
    <property type="entry name" value="ThrRS_core"/>
    <property type="match status" value="1"/>
</dbReference>
<feature type="compositionally biased region" description="Basic and acidic residues" evidence="12">
    <location>
        <begin position="603"/>
        <end position="624"/>
    </location>
</feature>
<dbReference type="InterPro" id="IPR002320">
    <property type="entry name" value="Thr-tRNA-ligase_IIa"/>
</dbReference>
<dbReference type="PANTHER" id="PTHR11451:SF46">
    <property type="entry name" value="THREONINE--TRNA LIGASE"/>
    <property type="match status" value="1"/>
</dbReference>
<evidence type="ECO:0000313" key="15">
    <source>
        <dbReference type="EMBL" id="KAF2272465.1"/>
    </source>
</evidence>
<dbReference type="Pfam" id="PF07973">
    <property type="entry name" value="tRNA_SAD"/>
    <property type="match status" value="1"/>
</dbReference>
<dbReference type="InterPro" id="IPR002314">
    <property type="entry name" value="aa-tRNA-synt_IIb"/>
</dbReference>
<dbReference type="HAMAP" id="MF_00184">
    <property type="entry name" value="Thr_tRNA_synth"/>
    <property type="match status" value="1"/>
</dbReference>
<accession>A0A6A6J7U4</accession>
<evidence type="ECO:0000259" key="13">
    <source>
        <dbReference type="PROSITE" id="PS50862"/>
    </source>
</evidence>
<evidence type="ECO:0000256" key="7">
    <source>
        <dbReference type="ARBA" id="ARBA00022840"/>
    </source>
</evidence>
<dbReference type="FunFam" id="3.10.20.30:FF:000006">
    <property type="entry name" value="Threonine--tRNA ligase, cytoplasmic"/>
    <property type="match status" value="1"/>
</dbReference>
<dbReference type="PROSITE" id="PS51880">
    <property type="entry name" value="TGS"/>
    <property type="match status" value="1"/>
</dbReference>
<dbReference type="SUPFAM" id="SSF55186">
    <property type="entry name" value="ThrRS/AlaRS common domain"/>
    <property type="match status" value="1"/>
</dbReference>
<keyword evidence="8" id="KW-0648">Protein biosynthesis</keyword>
<dbReference type="InterPro" id="IPR047246">
    <property type="entry name" value="ThrRS_anticodon"/>
</dbReference>
<comment type="subcellular location">
    <subcellularLocation>
        <location evidence="1">Cytoplasm</location>
    </subcellularLocation>
</comment>
<evidence type="ECO:0000259" key="14">
    <source>
        <dbReference type="PROSITE" id="PS51880"/>
    </source>
</evidence>
<dbReference type="EC" id="6.1.1.3" evidence="3"/>
<dbReference type="Proteomes" id="UP000800097">
    <property type="component" value="Unassembled WGS sequence"/>
</dbReference>
<dbReference type="SUPFAM" id="SSF52954">
    <property type="entry name" value="Class II aaRS ABD-related"/>
    <property type="match status" value="1"/>
</dbReference>
<dbReference type="Gene3D" id="3.30.980.10">
    <property type="entry name" value="Threonyl-trna Synthetase, Chain A, domain 2"/>
    <property type="match status" value="1"/>
</dbReference>
<keyword evidence="9 15" id="KW-0030">Aminoacyl-tRNA synthetase</keyword>
<dbReference type="PRINTS" id="PR01047">
    <property type="entry name" value="TRNASYNTHTHR"/>
</dbReference>
<dbReference type="GO" id="GO:0004829">
    <property type="term" value="F:threonine-tRNA ligase activity"/>
    <property type="evidence" value="ECO:0007669"/>
    <property type="project" value="UniProtKB-EC"/>
</dbReference>
<dbReference type="Pfam" id="PF00587">
    <property type="entry name" value="tRNA-synt_2b"/>
    <property type="match status" value="1"/>
</dbReference>
<feature type="compositionally biased region" description="Basic and acidic residues" evidence="12">
    <location>
        <begin position="35"/>
        <end position="44"/>
    </location>
</feature>
<dbReference type="InterPro" id="IPR006195">
    <property type="entry name" value="aa-tRNA-synth_II"/>
</dbReference>
<comment type="similarity">
    <text evidence="2">Belongs to the class-II aminoacyl-tRNA synthetase family.</text>
</comment>